<keyword evidence="1" id="KW-0732">Signal</keyword>
<reference evidence="3" key="1">
    <citation type="journal article" date="2019" name="Int. J. Syst. Evol. Microbiol.">
        <title>The Global Catalogue of Microorganisms (GCM) 10K type strain sequencing project: providing services to taxonomists for standard genome sequencing and annotation.</title>
        <authorList>
            <consortium name="The Broad Institute Genomics Platform"/>
            <consortium name="The Broad Institute Genome Sequencing Center for Infectious Disease"/>
            <person name="Wu L."/>
            <person name="Ma J."/>
        </authorList>
    </citation>
    <scope>NUCLEOTIDE SEQUENCE [LARGE SCALE GENOMIC DNA]</scope>
    <source>
        <strain evidence="3">CGMCC 4.7371</strain>
    </source>
</reference>
<name>A0ABQ2N5I8_9ACTN</name>
<feature type="chain" id="PRO_5047045291" description="Beta propeller domain-containing protein" evidence="1">
    <location>
        <begin position="23"/>
        <end position="642"/>
    </location>
</feature>
<organism evidence="2 3">
    <name type="scientific">Nocardioides phosphati</name>
    <dbReference type="NCBI Taxonomy" id="1867775"/>
    <lineage>
        <taxon>Bacteria</taxon>
        <taxon>Bacillati</taxon>
        <taxon>Actinomycetota</taxon>
        <taxon>Actinomycetes</taxon>
        <taxon>Propionibacteriales</taxon>
        <taxon>Nocardioidaceae</taxon>
        <taxon>Nocardioides</taxon>
    </lineage>
</organism>
<dbReference type="Proteomes" id="UP000655410">
    <property type="component" value="Unassembled WGS sequence"/>
</dbReference>
<evidence type="ECO:0000313" key="2">
    <source>
        <dbReference type="EMBL" id="GGO83922.1"/>
    </source>
</evidence>
<accession>A0ABQ2N5I8</accession>
<keyword evidence="3" id="KW-1185">Reference proteome</keyword>
<dbReference type="EMBL" id="BMNI01000001">
    <property type="protein sequence ID" value="GGO83922.1"/>
    <property type="molecule type" value="Genomic_DNA"/>
</dbReference>
<sequence>MKISLPVTAGVAALALGGAFVAGVQVGDHTTLPRGDDGRPSAGQRLAAGTPLTAGDLSLVSAGDCESLLDWYVDNTRDLVTAWGWGGGVLYGGARGVLDDTPVAVEARAPLATKSVAEASSSATGTNVQEAGVDEPDVVKADDGVLVRAVGDDLVVYDVTGKTPRRVGRLDLLEGAKEQQQPELLLADDRVIVLGQSWSADGPSTRVTTVSLADPAAPEVVDTTTYAANLLAARQYGDTVRLVLASGLPMLDFVMPHGSLTEREALRKNREIAAHSTISDWLPSLTSHGRTQQVVACGDMARPEDFGGAGTVSVVGWSADAPDHRSSTGVATDGQTVYSSADRLYLATPGGWGGECRAMVCGGPMPLTKGVGPWPGRGSGTTQLHAFALDGDHAAYVGSGEVDGFVADRWAMDAVDDTLRVAVGPSEQTGDWNSVVTLQEKDGALEPLGRVDRLGVGEQLQSVRWFDDLAVLVTFRQVDPLYAVDLSDPAHPRTLGSLKVPGYSDYLHPIGKGRILGLGVDADDKGRTRGGQVAVFDLRDPRHPVRQGVVKYARNLQVMAGQDPRQFTWVPSRQTAYAVVARYGMSGGVSAWVSELKVGAGGSLTRHNVRGADGYDDVAALRTVPLPDGRVVLVTEESARFL</sequence>
<evidence type="ECO:0008006" key="4">
    <source>
        <dbReference type="Google" id="ProtNLM"/>
    </source>
</evidence>
<comment type="caution">
    <text evidence="2">The sequence shown here is derived from an EMBL/GenBank/DDBJ whole genome shotgun (WGS) entry which is preliminary data.</text>
</comment>
<evidence type="ECO:0000256" key="1">
    <source>
        <dbReference type="SAM" id="SignalP"/>
    </source>
</evidence>
<dbReference type="RefSeq" id="WP_188781727.1">
    <property type="nucleotide sequence ID" value="NZ_BMNI01000001.1"/>
</dbReference>
<evidence type="ECO:0000313" key="3">
    <source>
        <dbReference type="Proteomes" id="UP000655410"/>
    </source>
</evidence>
<dbReference type="InterPro" id="IPR019198">
    <property type="entry name" value="Beta_propeller_containing"/>
</dbReference>
<gene>
    <name evidence="2" type="ORF">GCM10011584_00260</name>
</gene>
<dbReference type="Pfam" id="PF09826">
    <property type="entry name" value="Beta_propel"/>
    <property type="match status" value="1"/>
</dbReference>
<protein>
    <recommendedName>
        <fullName evidence="4">Beta propeller domain-containing protein</fullName>
    </recommendedName>
</protein>
<feature type="signal peptide" evidence="1">
    <location>
        <begin position="1"/>
        <end position="22"/>
    </location>
</feature>
<proteinExistence type="predicted"/>